<dbReference type="AlphaFoldDB" id="A0AAW1R162"/>
<gene>
    <name evidence="2" type="ORF">WJX81_005638</name>
</gene>
<reference evidence="2 3" key="1">
    <citation type="journal article" date="2024" name="Nat. Commun.">
        <title>Phylogenomics reveals the evolutionary origins of lichenization in chlorophyte algae.</title>
        <authorList>
            <person name="Puginier C."/>
            <person name="Libourel C."/>
            <person name="Otte J."/>
            <person name="Skaloud P."/>
            <person name="Haon M."/>
            <person name="Grisel S."/>
            <person name="Petersen M."/>
            <person name="Berrin J.G."/>
            <person name="Delaux P.M."/>
            <person name="Dal Grande F."/>
            <person name="Keller J."/>
        </authorList>
    </citation>
    <scope>NUCLEOTIDE SEQUENCE [LARGE SCALE GENOMIC DNA]</scope>
    <source>
        <strain evidence="2 3">SAG 245.80</strain>
    </source>
</reference>
<dbReference type="EMBL" id="JALJOU010000056">
    <property type="protein sequence ID" value="KAK9827670.1"/>
    <property type="molecule type" value="Genomic_DNA"/>
</dbReference>
<evidence type="ECO:0000313" key="2">
    <source>
        <dbReference type="EMBL" id="KAK9827670.1"/>
    </source>
</evidence>
<dbReference type="Proteomes" id="UP001445335">
    <property type="component" value="Unassembled WGS sequence"/>
</dbReference>
<organism evidence="2 3">
    <name type="scientific">Elliptochloris bilobata</name>
    <dbReference type="NCBI Taxonomy" id="381761"/>
    <lineage>
        <taxon>Eukaryota</taxon>
        <taxon>Viridiplantae</taxon>
        <taxon>Chlorophyta</taxon>
        <taxon>core chlorophytes</taxon>
        <taxon>Trebouxiophyceae</taxon>
        <taxon>Trebouxiophyceae incertae sedis</taxon>
        <taxon>Elliptochloris clade</taxon>
        <taxon>Elliptochloris</taxon>
    </lineage>
</organism>
<protein>
    <submittedName>
        <fullName evidence="2">Uncharacterized protein</fullName>
    </submittedName>
</protein>
<evidence type="ECO:0000256" key="1">
    <source>
        <dbReference type="SAM" id="MobiDB-lite"/>
    </source>
</evidence>
<feature type="region of interest" description="Disordered" evidence="1">
    <location>
        <begin position="1"/>
        <end position="34"/>
    </location>
</feature>
<sequence>MHLKPSSRSRAGTAPLHCGVRGGPQRQEAAAPASGAKQYKLHGQQLQRGLLISLIVVLLVCGI</sequence>
<keyword evidence="3" id="KW-1185">Reference proteome</keyword>
<proteinExistence type="predicted"/>
<accession>A0AAW1R162</accession>
<comment type="caution">
    <text evidence="2">The sequence shown here is derived from an EMBL/GenBank/DDBJ whole genome shotgun (WGS) entry which is preliminary data.</text>
</comment>
<evidence type="ECO:0000313" key="3">
    <source>
        <dbReference type="Proteomes" id="UP001445335"/>
    </source>
</evidence>
<name>A0AAW1R162_9CHLO</name>